<evidence type="ECO:0000313" key="11">
    <source>
        <dbReference type="Proteomes" id="UP001258994"/>
    </source>
</evidence>
<dbReference type="PANTHER" id="PTHR36964:SF1">
    <property type="entry name" value="PROTEIN-METHIONINE-SULFOXIDE REDUCTASE HEME-BINDING SUBUNIT MSRQ"/>
    <property type="match status" value="1"/>
</dbReference>
<keyword evidence="4 8" id="KW-0812">Transmembrane</keyword>
<evidence type="ECO:0000256" key="7">
    <source>
        <dbReference type="ARBA" id="ARBA00023136"/>
    </source>
</evidence>
<dbReference type="HAMAP" id="MF_01207">
    <property type="entry name" value="MsrQ"/>
    <property type="match status" value="1"/>
</dbReference>
<keyword evidence="8" id="KW-0249">Electron transport</keyword>
<evidence type="ECO:0000256" key="4">
    <source>
        <dbReference type="ARBA" id="ARBA00022692"/>
    </source>
</evidence>
<keyword evidence="3 8" id="KW-0349">Heme</keyword>
<comment type="cofactor">
    <cofactor evidence="8">
        <name>heme b</name>
        <dbReference type="ChEBI" id="CHEBI:60344"/>
    </cofactor>
    <text evidence="8">Binds 1 heme b (iron(II)-protoporphyrin IX) group per subunit.</text>
</comment>
<comment type="subcellular location">
    <subcellularLocation>
        <location evidence="8">Cell membrane</location>
        <topology evidence="8">Multi-pass membrane protein</topology>
    </subcellularLocation>
    <subcellularLocation>
        <location evidence="1">Membrane</location>
        <topology evidence="1">Multi-pass membrane protein</topology>
    </subcellularLocation>
</comment>
<dbReference type="NCBIfam" id="NF003831">
    <property type="entry name" value="PRK05419.1-2"/>
    <property type="match status" value="1"/>
</dbReference>
<comment type="similarity">
    <text evidence="8">Belongs to the MsrQ family.</text>
</comment>
<keyword evidence="5 8" id="KW-1133">Transmembrane helix</keyword>
<comment type="function">
    <text evidence="8">Part of the MsrPQ system that repairs oxidized periplasmic proteins containing methionine sulfoxide residues (Met-O), using respiratory chain electrons. Thus protects these proteins from oxidative-stress damage caused by reactive species of oxygen and chlorine generated by the host defense mechanisms. MsrPQ is essential for the maintenance of envelope integrity under bleach stress, rescuing a wide series of structurally unrelated periplasmic proteins from methionine oxidation. MsrQ provides electrons for reduction to the reductase catalytic subunit MsrP, using the quinone pool of the respiratory chain.</text>
</comment>
<evidence type="ECO:0000256" key="3">
    <source>
        <dbReference type="ARBA" id="ARBA00022617"/>
    </source>
</evidence>
<dbReference type="Proteomes" id="UP001258994">
    <property type="component" value="Chromosome"/>
</dbReference>
<dbReference type="InterPro" id="IPR022837">
    <property type="entry name" value="MsrQ-like"/>
</dbReference>
<evidence type="ECO:0000256" key="5">
    <source>
        <dbReference type="ARBA" id="ARBA00022989"/>
    </source>
</evidence>
<feature type="transmembrane region" description="Helical" evidence="8">
    <location>
        <begin position="116"/>
        <end position="135"/>
    </location>
</feature>
<keyword evidence="8" id="KW-1003">Cell membrane</keyword>
<keyword evidence="8" id="KW-0479">Metal-binding</keyword>
<dbReference type="Pfam" id="PF01794">
    <property type="entry name" value="Ferric_reduct"/>
    <property type="match status" value="1"/>
</dbReference>
<reference evidence="11" key="1">
    <citation type="submission" date="2023-09" db="EMBL/GenBank/DDBJ databases">
        <authorList>
            <person name="Zhang C."/>
        </authorList>
    </citation>
    <scope>NUCLEOTIDE SEQUENCE [LARGE SCALE GENOMIC DNA]</scope>
    <source>
        <strain evidence="11">SQ149</strain>
    </source>
</reference>
<protein>
    <recommendedName>
        <fullName evidence="8">Protein-methionine-sulfoxide reductase heme-binding subunit MsrQ</fullName>
    </recommendedName>
    <alternativeName>
        <fullName evidence="8">Flavocytochrome MsrQ</fullName>
    </alternativeName>
</protein>
<feature type="transmembrane region" description="Helical" evidence="8">
    <location>
        <begin position="12"/>
        <end position="30"/>
    </location>
</feature>
<evidence type="ECO:0000259" key="9">
    <source>
        <dbReference type="Pfam" id="PF01794"/>
    </source>
</evidence>
<keyword evidence="8" id="KW-0288">FMN</keyword>
<feature type="domain" description="Ferric oxidoreductase" evidence="9">
    <location>
        <begin position="47"/>
        <end position="159"/>
    </location>
</feature>
<evidence type="ECO:0000256" key="1">
    <source>
        <dbReference type="ARBA" id="ARBA00004141"/>
    </source>
</evidence>
<name>A0ABY9TRD2_9GAMM</name>
<feature type="transmembrane region" description="Helical" evidence="8">
    <location>
        <begin position="42"/>
        <end position="67"/>
    </location>
</feature>
<feature type="transmembrane region" description="Helical" evidence="8">
    <location>
        <begin position="147"/>
        <end position="165"/>
    </location>
</feature>
<gene>
    <name evidence="8 10" type="primary">msrQ</name>
    <name evidence="10" type="ORF">RGQ13_14725</name>
</gene>
<organism evidence="10 11">
    <name type="scientific">Thalassotalea psychrophila</name>
    <dbReference type="NCBI Taxonomy" id="3065647"/>
    <lineage>
        <taxon>Bacteria</taxon>
        <taxon>Pseudomonadati</taxon>
        <taxon>Pseudomonadota</taxon>
        <taxon>Gammaproteobacteria</taxon>
        <taxon>Alteromonadales</taxon>
        <taxon>Colwelliaceae</taxon>
        <taxon>Thalassotalea</taxon>
    </lineage>
</organism>
<dbReference type="EMBL" id="CP134145">
    <property type="protein sequence ID" value="WNC71369.1"/>
    <property type="molecule type" value="Genomic_DNA"/>
</dbReference>
<dbReference type="RefSeq" id="WP_348390504.1">
    <property type="nucleotide sequence ID" value="NZ_CP134145.1"/>
</dbReference>
<sequence>MRNFVKILLLKTIIHFAAFIPAVVMYYLAIVDQLGSDPVEEIIHFTGISALNILLITLLVSPVAKYFKQGWLINVRRLLGLYAFFYACLHMLNFLFFELQFDFSLFIGEVIDRPYITIGMLAYAIILLLAVTSWSKIRKKMGKKWQALHNYNYLLVSLVCIHFYWSVKSEIIEPSIYFIMLFILLYQRKDKFKRWFKR</sequence>
<keyword evidence="8" id="KW-0285">Flavoprotein</keyword>
<keyword evidence="7 8" id="KW-0472">Membrane</keyword>
<accession>A0ABY9TRD2</accession>
<comment type="subunit">
    <text evidence="8">Heterodimer of a catalytic subunit (MsrP) and a heme-binding subunit (MsrQ).</text>
</comment>
<proteinExistence type="inferred from homology"/>
<evidence type="ECO:0000256" key="2">
    <source>
        <dbReference type="ARBA" id="ARBA00022448"/>
    </source>
</evidence>
<keyword evidence="11" id="KW-1185">Reference proteome</keyword>
<keyword evidence="2 8" id="KW-0813">Transport</keyword>
<dbReference type="PANTHER" id="PTHR36964">
    <property type="entry name" value="PROTEIN-METHIONINE-SULFOXIDE REDUCTASE HEME-BINDING SUBUNIT MSRQ"/>
    <property type="match status" value="1"/>
</dbReference>
<evidence type="ECO:0000313" key="10">
    <source>
        <dbReference type="EMBL" id="WNC71369.1"/>
    </source>
</evidence>
<evidence type="ECO:0000256" key="6">
    <source>
        <dbReference type="ARBA" id="ARBA00023004"/>
    </source>
</evidence>
<keyword evidence="6 8" id="KW-0408">Iron</keyword>
<dbReference type="InterPro" id="IPR013130">
    <property type="entry name" value="Fe3_Rdtase_TM_dom"/>
</dbReference>
<evidence type="ECO:0000256" key="8">
    <source>
        <dbReference type="HAMAP-Rule" id="MF_01207"/>
    </source>
</evidence>
<feature type="transmembrane region" description="Helical" evidence="8">
    <location>
        <begin position="171"/>
        <end position="188"/>
    </location>
</feature>
<comment type="cofactor">
    <cofactor evidence="8">
        <name>FMN</name>
        <dbReference type="ChEBI" id="CHEBI:58210"/>
    </cofactor>
    <text evidence="8">Binds 1 FMN per subunit.</text>
</comment>
<feature type="transmembrane region" description="Helical" evidence="8">
    <location>
        <begin position="79"/>
        <end position="96"/>
    </location>
</feature>